<keyword evidence="3" id="KW-1185">Reference proteome</keyword>
<accession>A0ABN8K4B2</accession>
<name>A0ABN8K4B2_9HYPH</name>
<evidence type="ECO:0000256" key="1">
    <source>
        <dbReference type="SAM" id="MobiDB-lite"/>
    </source>
</evidence>
<evidence type="ECO:0000313" key="2">
    <source>
        <dbReference type="EMBL" id="CAH2405090.1"/>
    </source>
</evidence>
<protein>
    <submittedName>
        <fullName evidence="2">Uncharacterized protein</fullName>
    </submittedName>
</protein>
<evidence type="ECO:0000313" key="3">
    <source>
        <dbReference type="Proteomes" id="UP001152604"/>
    </source>
</evidence>
<gene>
    <name evidence="2" type="ORF">MES4922_40056</name>
</gene>
<comment type="caution">
    <text evidence="2">The sequence shown here is derived from an EMBL/GenBank/DDBJ whole genome shotgun (WGS) entry which is preliminary data.</text>
</comment>
<feature type="compositionally biased region" description="Polar residues" evidence="1">
    <location>
        <begin position="1"/>
        <end position="12"/>
    </location>
</feature>
<dbReference type="Proteomes" id="UP001152604">
    <property type="component" value="Unassembled WGS sequence"/>
</dbReference>
<sequence length="72" mass="7714">MDVISGLSQQPDANEASGTGIDFRPNLGVADDASKTTWPSSPESFRTNRRSMNILARDCPKITGDGMDSEVV</sequence>
<organism evidence="2 3">
    <name type="scientific">Mesorhizobium ventifaucium</name>
    <dbReference type="NCBI Taxonomy" id="666020"/>
    <lineage>
        <taxon>Bacteria</taxon>
        <taxon>Pseudomonadati</taxon>
        <taxon>Pseudomonadota</taxon>
        <taxon>Alphaproteobacteria</taxon>
        <taxon>Hyphomicrobiales</taxon>
        <taxon>Phyllobacteriaceae</taxon>
        <taxon>Mesorhizobium</taxon>
    </lineage>
</organism>
<feature type="region of interest" description="Disordered" evidence="1">
    <location>
        <begin position="1"/>
        <end position="72"/>
    </location>
</feature>
<reference evidence="2" key="1">
    <citation type="submission" date="2022-03" db="EMBL/GenBank/DDBJ databases">
        <authorList>
            <person name="Brunel B."/>
        </authorList>
    </citation>
    <scope>NUCLEOTIDE SEQUENCE</scope>
    <source>
        <strain evidence="2">STM4922sample</strain>
    </source>
</reference>
<dbReference type="EMBL" id="CAKXZS010000034">
    <property type="protein sequence ID" value="CAH2405090.1"/>
    <property type="molecule type" value="Genomic_DNA"/>
</dbReference>
<feature type="compositionally biased region" description="Polar residues" evidence="1">
    <location>
        <begin position="35"/>
        <end position="45"/>
    </location>
</feature>
<proteinExistence type="predicted"/>